<accession>A0ABW4WGR1</accession>
<evidence type="ECO:0000313" key="3">
    <source>
        <dbReference type="Proteomes" id="UP001597349"/>
    </source>
</evidence>
<name>A0ABW4WGR1_9HYPH</name>
<comment type="caution">
    <text evidence="2">The sequence shown here is derived from an EMBL/GenBank/DDBJ whole genome shotgun (WGS) entry which is preliminary data.</text>
</comment>
<evidence type="ECO:0000313" key="2">
    <source>
        <dbReference type="EMBL" id="MFD2054617.1"/>
    </source>
</evidence>
<sequence length="212" mass="22688">MASYTDTELQEIARWLKDGLSASSIAVAFSALRGARVSRNAIIGIVHRNAMLAAIGFANHRPAAAKRAAGKRTVSKPESGTPARDRTIAKAANAETIDVALAIGGAGVPPRLFVRGVLVADGEAYRLEVPVPPRTALGRQPHGVAMRFIDCLFGRCRAPLDLTLEEDPDNDAPGGRPGADMLCCGMRTKPLKSYCPYHQTRFRRRVFAATPG</sequence>
<dbReference type="Proteomes" id="UP001597349">
    <property type="component" value="Unassembled WGS sequence"/>
</dbReference>
<dbReference type="EMBL" id="JBHUGY010000026">
    <property type="protein sequence ID" value="MFD2054617.1"/>
    <property type="molecule type" value="Genomic_DNA"/>
</dbReference>
<feature type="region of interest" description="Disordered" evidence="1">
    <location>
        <begin position="66"/>
        <end position="85"/>
    </location>
</feature>
<reference evidence="3" key="1">
    <citation type="journal article" date="2019" name="Int. J. Syst. Evol. Microbiol.">
        <title>The Global Catalogue of Microorganisms (GCM) 10K type strain sequencing project: providing services to taxonomists for standard genome sequencing and annotation.</title>
        <authorList>
            <consortium name="The Broad Institute Genomics Platform"/>
            <consortium name="The Broad Institute Genome Sequencing Center for Infectious Disease"/>
            <person name="Wu L."/>
            <person name="Ma J."/>
        </authorList>
    </citation>
    <scope>NUCLEOTIDE SEQUENCE [LARGE SCALE GENOMIC DNA]</scope>
    <source>
        <strain evidence="3">CGMCC 1.16226</strain>
    </source>
</reference>
<gene>
    <name evidence="2" type="ORF">ACFSQT_16440</name>
</gene>
<dbReference type="RefSeq" id="WP_379020330.1">
    <property type="nucleotide sequence ID" value="NZ_JBHUGY010000026.1"/>
</dbReference>
<organism evidence="2 3">
    <name type="scientific">Mesorhizobium calcicola</name>
    <dbReference type="NCBI Taxonomy" id="1300310"/>
    <lineage>
        <taxon>Bacteria</taxon>
        <taxon>Pseudomonadati</taxon>
        <taxon>Pseudomonadota</taxon>
        <taxon>Alphaproteobacteria</taxon>
        <taxon>Hyphomicrobiales</taxon>
        <taxon>Phyllobacteriaceae</taxon>
        <taxon>Mesorhizobium</taxon>
    </lineage>
</organism>
<protein>
    <submittedName>
        <fullName evidence="2">GcrA family cell cycle regulator</fullName>
    </submittedName>
</protein>
<keyword evidence="3" id="KW-1185">Reference proteome</keyword>
<evidence type="ECO:0000256" key="1">
    <source>
        <dbReference type="SAM" id="MobiDB-lite"/>
    </source>
</evidence>
<proteinExistence type="predicted"/>